<feature type="compositionally biased region" description="Acidic residues" evidence="1">
    <location>
        <begin position="232"/>
        <end position="241"/>
    </location>
</feature>
<dbReference type="EMBL" id="KZ305035">
    <property type="protein sequence ID" value="PIA43709.1"/>
    <property type="molecule type" value="Genomic_DNA"/>
</dbReference>
<evidence type="ECO:0000256" key="1">
    <source>
        <dbReference type="SAM" id="MobiDB-lite"/>
    </source>
</evidence>
<accession>A0A2G5DJL6</accession>
<dbReference type="InterPro" id="IPR001810">
    <property type="entry name" value="F-box_dom"/>
</dbReference>
<dbReference type="PROSITE" id="PS50181">
    <property type="entry name" value="FBOX"/>
    <property type="match status" value="1"/>
</dbReference>
<dbReference type="InParanoid" id="A0A2G5DJL6"/>
<feature type="domain" description="F-box" evidence="2">
    <location>
        <begin position="12"/>
        <end position="59"/>
    </location>
</feature>
<proteinExistence type="predicted"/>
<dbReference type="Proteomes" id="UP000230069">
    <property type="component" value="Unassembled WGS sequence"/>
</dbReference>
<dbReference type="SUPFAM" id="SSF81383">
    <property type="entry name" value="F-box domain"/>
    <property type="match status" value="1"/>
</dbReference>
<evidence type="ECO:0000313" key="3">
    <source>
        <dbReference type="EMBL" id="PIA43709.1"/>
    </source>
</evidence>
<dbReference type="OrthoDB" id="1929062at2759"/>
<evidence type="ECO:0000259" key="2">
    <source>
        <dbReference type="PROSITE" id="PS50181"/>
    </source>
</evidence>
<dbReference type="AlphaFoldDB" id="A0A2G5DJL6"/>
<dbReference type="Gene3D" id="1.20.1280.50">
    <property type="match status" value="1"/>
</dbReference>
<feature type="region of interest" description="Disordered" evidence="1">
    <location>
        <begin position="227"/>
        <end position="250"/>
    </location>
</feature>
<sequence length="250" mass="29643">MKKRIRRKNNVKGSWSDIPNHLLLAIFGRLDRKDVFWRVSSVCRSWQLACWDFFFWKGRNRILKLNELESLCNSNIVEDEFDKLGFALKKVIDSIFKYNSEILEHIHRHFYHLMLSFQLSDKLLAHVAERRCRRALEDIRITRSRRAFAANPPRFVQDPLMLKLSVIKSSDFELVSGRQRQGSDVELVSDKQRQGSGDELVSDKQKYKKYAMFTMDVMWILTAEQMQRQPDYDEPEEEDEDVYGKTGNRS</sequence>
<name>A0A2G5DJL6_AQUCA</name>
<protein>
    <recommendedName>
        <fullName evidence="2">F-box domain-containing protein</fullName>
    </recommendedName>
</protein>
<dbReference type="InterPro" id="IPR036047">
    <property type="entry name" value="F-box-like_dom_sf"/>
</dbReference>
<dbReference type="Pfam" id="PF12937">
    <property type="entry name" value="F-box-like"/>
    <property type="match status" value="1"/>
</dbReference>
<keyword evidence="4" id="KW-1185">Reference proteome</keyword>
<reference evidence="3 4" key="1">
    <citation type="submission" date="2017-09" db="EMBL/GenBank/DDBJ databases">
        <title>WGS assembly of Aquilegia coerulea Goldsmith.</title>
        <authorList>
            <person name="Hodges S."/>
            <person name="Kramer E."/>
            <person name="Nordborg M."/>
            <person name="Tomkins J."/>
            <person name="Borevitz J."/>
            <person name="Derieg N."/>
            <person name="Yan J."/>
            <person name="Mihaltcheva S."/>
            <person name="Hayes R.D."/>
            <person name="Rokhsar D."/>
        </authorList>
    </citation>
    <scope>NUCLEOTIDE SEQUENCE [LARGE SCALE GENOMIC DNA]</scope>
    <source>
        <strain evidence="4">cv. Goldsmith</strain>
    </source>
</reference>
<organism evidence="3 4">
    <name type="scientific">Aquilegia coerulea</name>
    <name type="common">Rocky mountain columbine</name>
    <dbReference type="NCBI Taxonomy" id="218851"/>
    <lineage>
        <taxon>Eukaryota</taxon>
        <taxon>Viridiplantae</taxon>
        <taxon>Streptophyta</taxon>
        <taxon>Embryophyta</taxon>
        <taxon>Tracheophyta</taxon>
        <taxon>Spermatophyta</taxon>
        <taxon>Magnoliopsida</taxon>
        <taxon>Ranunculales</taxon>
        <taxon>Ranunculaceae</taxon>
        <taxon>Thalictroideae</taxon>
        <taxon>Aquilegia</taxon>
    </lineage>
</organism>
<evidence type="ECO:0000313" key="4">
    <source>
        <dbReference type="Proteomes" id="UP000230069"/>
    </source>
</evidence>
<gene>
    <name evidence="3" type="ORF">AQUCO_01800038v1</name>
</gene>